<comment type="caution">
    <text evidence="4">The sequence shown here is derived from an EMBL/GenBank/DDBJ whole genome shotgun (WGS) entry which is preliminary data.</text>
</comment>
<dbReference type="PROSITE" id="PS51272">
    <property type="entry name" value="SLH"/>
    <property type="match status" value="1"/>
</dbReference>
<dbReference type="EMBL" id="QFFZ01000003">
    <property type="protein sequence ID" value="TEB13174.1"/>
    <property type="molecule type" value="Genomic_DNA"/>
</dbReference>
<gene>
    <name evidence="4" type="primary">xynA1_1</name>
    <name evidence="4" type="ORF">Pmgp_00470</name>
</gene>
<keyword evidence="1" id="KW-0677">Repeat</keyword>
<keyword evidence="4" id="KW-0326">Glycosidase</keyword>
<proteinExistence type="predicted"/>
<evidence type="ECO:0000256" key="2">
    <source>
        <dbReference type="SAM" id="MobiDB-lite"/>
    </source>
</evidence>
<protein>
    <submittedName>
        <fullName evidence="4">Endo-1,4-beta-xylanase A</fullName>
        <ecNumber evidence="4">3.2.1.8</ecNumber>
    </submittedName>
</protein>
<name>A0A4Y7RW04_9FIRM</name>
<dbReference type="Proteomes" id="UP000297597">
    <property type="component" value="Unassembled WGS sequence"/>
</dbReference>
<reference evidence="4 5" key="1">
    <citation type="journal article" date="2018" name="Environ. Microbiol.">
        <title>Novel energy conservation strategies and behaviour of Pelotomaculum schinkii driving syntrophic propionate catabolism.</title>
        <authorList>
            <person name="Hidalgo-Ahumada C.A.P."/>
            <person name="Nobu M.K."/>
            <person name="Narihiro T."/>
            <person name="Tamaki H."/>
            <person name="Liu W.T."/>
            <person name="Kamagata Y."/>
            <person name="Stams A.J.M."/>
            <person name="Imachi H."/>
            <person name="Sousa D.Z."/>
        </authorList>
    </citation>
    <scope>NUCLEOTIDE SEQUENCE [LARGE SCALE GENOMIC DNA]</scope>
    <source>
        <strain evidence="4 5">MGP</strain>
    </source>
</reference>
<dbReference type="EC" id="3.2.1.8" evidence="4"/>
<dbReference type="GO" id="GO:0045493">
    <property type="term" value="P:xylan catabolic process"/>
    <property type="evidence" value="ECO:0007669"/>
    <property type="project" value="UniProtKB-KW"/>
</dbReference>
<accession>A0A4Y7RW04</accession>
<keyword evidence="4" id="KW-0119">Carbohydrate metabolism</keyword>
<keyword evidence="4" id="KW-0378">Hydrolase</keyword>
<keyword evidence="4" id="KW-0624">Polysaccharide degradation</keyword>
<dbReference type="InterPro" id="IPR001119">
    <property type="entry name" value="SLH_dom"/>
</dbReference>
<feature type="domain" description="SLH" evidence="3">
    <location>
        <begin position="41"/>
        <end position="98"/>
    </location>
</feature>
<evidence type="ECO:0000256" key="1">
    <source>
        <dbReference type="ARBA" id="ARBA00022737"/>
    </source>
</evidence>
<feature type="compositionally biased region" description="Polar residues" evidence="2">
    <location>
        <begin position="1"/>
        <end position="13"/>
    </location>
</feature>
<dbReference type="RefSeq" id="WP_153189176.1">
    <property type="nucleotide sequence ID" value="NZ_QFFZ01000003.1"/>
</dbReference>
<feature type="region of interest" description="Disordered" evidence="2">
    <location>
        <begin position="1"/>
        <end position="21"/>
    </location>
</feature>
<keyword evidence="4" id="KW-0858">Xylan degradation</keyword>
<evidence type="ECO:0000259" key="3">
    <source>
        <dbReference type="PROSITE" id="PS51272"/>
    </source>
</evidence>
<dbReference type="OrthoDB" id="43070at2"/>
<keyword evidence="5" id="KW-1185">Reference proteome</keyword>
<dbReference type="GO" id="GO:0031176">
    <property type="term" value="F:endo-1,4-beta-xylanase activity"/>
    <property type="evidence" value="ECO:0007669"/>
    <property type="project" value="UniProtKB-EC"/>
</dbReference>
<dbReference type="AlphaFoldDB" id="A0A4Y7RW04"/>
<evidence type="ECO:0000313" key="4">
    <source>
        <dbReference type="EMBL" id="TEB13174.1"/>
    </source>
</evidence>
<sequence length="98" mass="10640">MEQDTGFLTSSLGKQGDWKQGDGSLASPLAIIMKPSTYTCENKFSDRGDIAAYAVNSLATLVKERLNAGSGDKLNLRANTTRAEAAVFLYRVYNKYPG</sequence>
<evidence type="ECO:0000313" key="5">
    <source>
        <dbReference type="Proteomes" id="UP000297597"/>
    </source>
</evidence>
<organism evidence="4 5">
    <name type="scientific">Pelotomaculum propionicicum</name>
    <dbReference type="NCBI Taxonomy" id="258475"/>
    <lineage>
        <taxon>Bacteria</taxon>
        <taxon>Bacillati</taxon>
        <taxon>Bacillota</taxon>
        <taxon>Clostridia</taxon>
        <taxon>Eubacteriales</taxon>
        <taxon>Desulfotomaculaceae</taxon>
        <taxon>Pelotomaculum</taxon>
    </lineage>
</organism>